<organism evidence="3 4">
    <name type="scientific">Pontiella agarivorans</name>
    <dbReference type="NCBI Taxonomy" id="3038953"/>
    <lineage>
        <taxon>Bacteria</taxon>
        <taxon>Pseudomonadati</taxon>
        <taxon>Kiritimatiellota</taxon>
        <taxon>Kiritimatiellia</taxon>
        <taxon>Kiritimatiellales</taxon>
        <taxon>Pontiellaceae</taxon>
        <taxon>Pontiella</taxon>
    </lineage>
</organism>
<accession>A0ABU5MYY6</accession>
<dbReference type="RefSeq" id="WP_322609171.1">
    <property type="nucleotide sequence ID" value="NZ_JARVCO010000010.1"/>
</dbReference>
<keyword evidence="1" id="KW-0472">Membrane</keyword>
<evidence type="ECO:0000256" key="1">
    <source>
        <dbReference type="SAM" id="Phobius"/>
    </source>
</evidence>
<keyword evidence="1" id="KW-1133">Transmembrane helix</keyword>
<dbReference type="InterPro" id="IPR032389">
    <property type="entry name" value="GspB_C"/>
</dbReference>
<dbReference type="EMBL" id="JARVCO010000010">
    <property type="protein sequence ID" value="MDZ8119387.1"/>
    <property type="molecule type" value="Genomic_DNA"/>
</dbReference>
<sequence>MSSGLSTPDERVAGEKRPVRPAVMVITMVLMIAVLMLTAVMMIYYATLQQNESTGSSVTEKPAIPGETGQALSFLKTLTAHSTTPPDDAETGNGSSFSLFGKTDGNIRWPKLSLTGHGRRPDGSGAFAIINGHQYQPGQIINGKVKIIEIREHDVLVEFSGETNSLIVDVHN</sequence>
<keyword evidence="4" id="KW-1185">Reference proteome</keyword>
<reference evidence="3 4" key="1">
    <citation type="journal article" date="2024" name="Appl. Environ. Microbiol.">
        <title>Pontiella agarivorans sp. nov., a novel marine anaerobic bacterium capable of degrading macroalgal polysaccharides and fixing nitrogen.</title>
        <authorList>
            <person name="Liu N."/>
            <person name="Kivenson V."/>
            <person name="Peng X."/>
            <person name="Cui Z."/>
            <person name="Lankiewicz T.S."/>
            <person name="Gosselin K.M."/>
            <person name="English C.J."/>
            <person name="Blair E.M."/>
            <person name="O'Malley M.A."/>
            <person name="Valentine D.L."/>
        </authorList>
    </citation>
    <scope>NUCLEOTIDE SEQUENCE [LARGE SCALE GENOMIC DNA]</scope>
    <source>
        <strain evidence="3 4">NLcol2</strain>
    </source>
</reference>
<evidence type="ECO:0000313" key="3">
    <source>
        <dbReference type="EMBL" id="MDZ8119387.1"/>
    </source>
</evidence>
<feature type="transmembrane region" description="Helical" evidence="1">
    <location>
        <begin position="21"/>
        <end position="46"/>
    </location>
</feature>
<feature type="domain" description="Type II secretion system protein GspB C-terminal" evidence="2">
    <location>
        <begin position="110"/>
        <end position="163"/>
    </location>
</feature>
<dbReference type="Proteomes" id="UP001290861">
    <property type="component" value="Unassembled WGS sequence"/>
</dbReference>
<name>A0ABU5MYY6_9BACT</name>
<protein>
    <submittedName>
        <fullName evidence="3">General secretion pathway protein GspB</fullName>
    </submittedName>
</protein>
<keyword evidence="1" id="KW-0812">Transmembrane</keyword>
<evidence type="ECO:0000313" key="4">
    <source>
        <dbReference type="Proteomes" id="UP001290861"/>
    </source>
</evidence>
<evidence type="ECO:0000259" key="2">
    <source>
        <dbReference type="Pfam" id="PF16537"/>
    </source>
</evidence>
<gene>
    <name evidence="3" type="ORF">P9H32_12215</name>
</gene>
<proteinExistence type="predicted"/>
<dbReference type="Pfam" id="PF16537">
    <property type="entry name" value="T2SSB"/>
    <property type="match status" value="1"/>
</dbReference>
<comment type="caution">
    <text evidence="3">The sequence shown here is derived from an EMBL/GenBank/DDBJ whole genome shotgun (WGS) entry which is preliminary data.</text>
</comment>